<evidence type="ECO:0000313" key="2">
    <source>
        <dbReference type="Proteomes" id="UP000036403"/>
    </source>
</evidence>
<feature type="non-terminal residue" evidence="1">
    <location>
        <position position="1"/>
    </location>
</feature>
<organism evidence="1 2">
    <name type="scientific">Lasius niger</name>
    <name type="common">Black garden ant</name>
    <dbReference type="NCBI Taxonomy" id="67767"/>
    <lineage>
        <taxon>Eukaryota</taxon>
        <taxon>Metazoa</taxon>
        <taxon>Ecdysozoa</taxon>
        <taxon>Arthropoda</taxon>
        <taxon>Hexapoda</taxon>
        <taxon>Insecta</taxon>
        <taxon>Pterygota</taxon>
        <taxon>Neoptera</taxon>
        <taxon>Endopterygota</taxon>
        <taxon>Hymenoptera</taxon>
        <taxon>Apocrita</taxon>
        <taxon>Aculeata</taxon>
        <taxon>Formicoidea</taxon>
        <taxon>Formicidae</taxon>
        <taxon>Formicinae</taxon>
        <taxon>Lasius</taxon>
        <taxon>Lasius</taxon>
    </lineage>
</organism>
<dbReference type="EMBL" id="LBMM01004310">
    <property type="protein sequence ID" value="KMQ92584.1"/>
    <property type="molecule type" value="Genomic_DNA"/>
</dbReference>
<reference evidence="1 2" key="1">
    <citation type="submission" date="2015-04" db="EMBL/GenBank/DDBJ databases">
        <title>Lasius niger genome sequencing.</title>
        <authorList>
            <person name="Konorov E.A."/>
            <person name="Nikitin M.A."/>
            <person name="Kirill M.V."/>
            <person name="Chang P."/>
        </authorList>
    </citation>
    <scope>NUCLEOTIDE SEQUENCE [LARGE SCALE GENOMIC DNA]</scope>
    <source>
        <tissue evidence="1">Whole</tissue>
    </source>
</reference>
<dbReference type="PaxDb" id="67767-A0A0J7KQR8"/>
<gene>
    <name evidence="1" type="ORF">RF55_7406</name>
</gene>
<proteinExistence type="predicted"/>
<name>A0A0J7KQR8_LASNI</name>
<dbReference type="AlphaFoldDB" id="A0A0J7KQR8"/>
<sequence>PETQHFGGSGGICRRTVTGLVTSKTCNKIKMVKTGTPVLQLTDKDNGQHWKAEQ</sequence>
<protein>
    <submittedName>
        <fullName evidence="1">Uncharacterized protein</fullName>
    </submittedName>
</protein>
<evidence type="ECO:0000313" key="1">
    <source>
        <dbReference type="EMBL" id="KMQ92584.1"/>
    </source>
</evidence>
<accession>A0A0J7KQR8</accession>
<keyword evidence="2" id="KW-1185">Reference proteome</keyword>
<dbReference type="Proteomes" id="UP000036403">
    <property type="component" value="Unassembled WGS sequence"/>
</dbReference>
<comment type="caution">
    <text evidence="1">The sequence shown here is derived from an EMBL/GenBank/DDBJ whole genome shotgun (WGS) entry which is preliminary data.</text>
</comment>